<protein>
    <submittedName>
        <fullName evidence="1">Type VI secretion protein</fullName>
    </submittedName>
</protein>
<dbReference type="EMBL" id="CP013389">
    <property type="protein sequence ID" value="AOJ10181.1"/>
    <property type="molecule type" value="Genomic_DNA"/>
</dbReference>
<dbReference type="PANTHER" id="PTHR35566:SF1">
    <property type="entry name" value="TYPE VI SECRETION SYSTEM BASEPLATE COMPONENT TSSK1"/>
    <property type="match status" value="1"/>
</dbReference>
<dbReference type="AlphaFoldDB" id="A0A1B4G2M7"/>
<evidence type="ECO:0000313" key="2">
    <source>
        <dbReference type="Proteomes" id="UP000067711"/>
    </source>
</evidence>
<dbReference type="Pfam" id="PF05936">
    <property type="entry name" value="T6SS_VasE"/>
    <property type="match status" value="1"/>
</dbReference>
<dbReference type="PANTHER" id="PTHR35566">
    <property type="entry name" value="BLR3599 PROTEIN"/>
    <property type="match status" value="1"/>
</dbReference>
<dbReference type="InterPro" id="IPR010263">
    <property type="entry name" value="T6SS_TssK"/>
</dbReference>
<reference evidence="1 2" key="1">
    <citation type="submission" date="2015-12" db="EMBL/GenBank/DDBJ databases">
        <title>Diversity of Burkholderia near neighbor genomes.</title>
        <authorList>
            <person name="Sahl J."/>
            <person name="Wagner D."/>
            <person name="Keim P."/>
        </authorList>
    </citation>
    <scope>NUCLEOTIDE SEQUENCE [LARGE SCALE GENOMIC DNA]</scope>
    <source>
        <strain evidence="1 2">BDU8</strain>
    </source>
</reference>
<name>A0A1B4G2M7_9BURK</name>
<gene>
    <name evidence="1" type="ORF">WS71_23435</name>
</gene>
<dbReference type="RefSeq" id="WP_066484289.1">
    <property type="nucleotide sequence ID" value="NZ_CP013389.1"/>
</dbReference>
<accession>A0A1B4G2M7</accession>
<dbReference type="NCBIfam" id="TIGR03353">
    <property type="entry name" value="VI_chp_4"/>
    <property type="match status" value="1"/>
</dbReference>
<organism evidence="1 2">
    <name type="scientific">Burkholderia mayonis</name>
    <dbReference type="NCBI Taxonomy" id="1385591"/>
    <lineage>
        <taxon>Bacteria</taxon>
        <taxon>Pseudomonadati</taxon>
        <taxon>Pseudomonadota</taxon>
        <taxon>Betaproteobacteria</taxon>
        <taxon>Burkholderiales</taxon>
        <taxon>Burkholderiaceae</taxon>
        <taxon>Burkholderia</taxon>
        <taxon>pseudomallei group</taxon>
    </lineage>
</organism>
<sequence length="465" mass="51983">MENVYWHQGMLLQPQHFQLAELQQQFRAEPWLASGPPHFWGIGALSLAQAAIDNRVIEIRSAHLLFSDRSYVEYPGNAVIAARAFDPAWLDDGRALVAHVALRRLARGANNVTVAAAADALPSAATRYATLPSADDVGDLYSDHPPAPVRTLKHVLKIVFEHELDALSGHETIPFARIVRDGERLRLDNEFVPPCYALSGSRGLLDRIRCIRDELAGRARRLQQYKSPREMQHAEFDASYMTLLLALRSLNRFGPLLFHLAECDQLHPWTIYGALRQLVGELSAFSERFNMLGETLDASGGLPPYDHRDLGTCFSRAHALIVHLLDEIAVGPDCVATFEPDGAHQPAQWSTQLPPDIFGDRHLFYLVIRSEHDADTVAQRFLHGGRIAATDEMPQLTALALPGVELTRLPCAPQRLPRRGGTQYFRIEQTGRQWDAIRCDGRVSLRWHDAPDDLQAELAAVRHVS</sequence>
<evidence type="ECO:0000313" key="1">
    <source>
        <dbReference type="EMBL" id="AOJ10181.1"/>
    </source>
</evidence>
<proteinExistence type="predicted"/>
<dbReference type="Proteomes" id="UP000067711">
    <property type="component" value="Chromosome 1"/>
</dbReference>